<dbReference type="FunFam" id="3.30.1490.20:FF:000010">
    <property type="entry name" value="Phosphoenolpyruvate synthase"/>
    <property type="match status" value="1"/>
</dbReference>
<dbReference type="NCBIfam" id="NF004877">
    <property type="entry name" value="PRK06241.1-2"/>
    <property type="match status" value="1"/>
</dbReference>
<dbReference type="PANTHER" id="PTHR43615">
    <property type="entry name" value="PHOSPHOENOLPYRUVATE SYNTHASE-RELATED"/>
    <property type="match status" value="1"/>
</dbReference>
<dbReference type="InterPro" id="IPR008279">
    <property type="entry name" value="PEP-util_enz_mobile_dom"/>
</dbReference>
<dbReference type="InterPro" id="IPR013815">
    <property type="entry name" value="ATP_grasp_subdomain_1"/>
</dbReference>
<dbReference type="InterPro" id="IPR051549">
    <property type="entry name" value="PEP_Utilizing_Enz"/>
</dbReference>
<dbReference type="GO" id="GO:0016301">
    <property type="term" value="F:kinase activity"/>
    <property type="evidence" value="ECO:0007669"/>
    <property type="project" value="InterPro"/>
</dbReference>
<dbReference type="STRING" id="1123291.SAMN04490355_10858"/>
<dbReference type="InterPro" id="IPR036637">
    <property type="entry name" value="Phosphohistidine_dom_sf"/>
</dbReference>
<gene>
    <name evidence="5" type="ORF">SAMN04490355_10858</name>
</gene>
<dbReference type="EMBL" id="FOTS01000085">
    <property type="protein sequence ID" value="SFM35559.1"/>
    <property type="molecule type" value="Genomic_DNA"/>
</dbReference>
<dbReference type="Gene3D" id="3.30.470.20">
    <property type="entry name" value="ATP-grasp fold, B domain"/>
    <property type="match status" value="1"/>
</dbReference>
<dbReference type="Gene3D" id="3.50.30.10">
    <property type="entry name" value="Phosphohistidine domain"/>
    <property type="match status" value="1"/>
</dbReference>
<dbReference type="OrthoDB" id="9765468at2"/>
<keyword evidence="1" id="KW-0547">Nucleotide-binding</keyword>
<dbReference type="InterPro" id="IPR002192">
    <property type="entry name" value="PPDK_AMP/ATP-bd"/>
</dbReference>
<organism evidence="5 6">
    <name type="scientific">Pelosinus propionicus DSM 13327</name>
    <dbReference type="NCBI Taxonomy" id="1123291"/>
    <lineage>
        <taxon>Bacteria</taxon>
        <taxon>Bacillati</taxon>
        <taxon>Bacillota</taxon>
        <taxon>Negativicutes</taxon>
        <taxon>Selenomonadales</taxon>
        <taxon>Sporomusaceae</taxon>
        <taxon>Pelosinus</taxon>
    </lineage>
</organism>
<proteinExistence type="predicted"/>
<evidence type="ECO:0000259" key="4">
    <source>
        <dbReference type="Pfam" id="PF01326"/>
    </source>
</evidence>
<dbReference type="SUPFAM" id="SSF52009">
    <property type="entry name" value="Phosphohistidine domain"/>
    <property type="match status" value="1"/>
</dbReference>
<name>A0A1I4Q657_9FIRM</name>
<reference evidence="6" key="1">
    <citation type="submission" date="2016-10" db="EMBL/GenBank/DDBJ databases">
        <authorList>
            <person name="Varghese N."/>
            <person name="Submissions S."/>
        </authorList>
    </citation>
    <scope>NUCLEOTIDE SEQUENCE [LARGE SCALE GENOMIC DNA]</scope>
    <source>
        <strain evidence="6">DSM 13327</strain>
    </source>
</reference>
<feature type="domain" description="PEP-utilising enzyme mobile" evidence="3">
    <location>
        <begin position="795"/>
        <end position="865"/>
    </location>
</feature>
<accession>A0A1I4Q657</accession>
<dbReference type="SUPFAM" id="SSF56059">
    <property type="entry name" value="Glutathione synthetase ATP-binding domain-like"/>
    <property type="match status" value="1"/>
</dbReference>
<keyword evidence="5" id="KW-0670">Pyruvate</keyword>
<dbReference type="RefSeq" id="WP_090944386.1">
    <property type="nucleotide sequence ID" value="NZ_FOTS01000085.1"/>
</dbReference>
<dbReference type="Pfam" id="PF01326">
    <property type="entry name" value="PPDK_N"/>
    <property type="match status" value="1"/>
</dbReference>
<evidence type="ECO:0000256" key="2">
    <source>
        <dbReference type="ARBA" id="ARBA00022840"/>
    </source>
</evidence>
<evidence type="ECO:0000259" key="3">
    <source>
        <dbReference type="Pfam" id="PF00391"/>
    </source>
</evidence>
<sequence length="880" mass="98135">MTPYVLFFDQIDHISLPYVGGKGANLGELTKAGFPVPGGFCVTTYAYREFIAGSPKMDLFFDALKTIDPTDLNLIREWGQQIRTHLQQLEIPSQISNEIIQAWTKQGATHAYAVRSSATAEDLPNASFAGQQDTYLNIKGQDELLEHVRKCWASLFTDRAIAYRAKNAFDHSEVYLSIVVQQMVMPDISGILFTADPVTGNRTIVSIDASFGLGEALVSGLVSADLYQVKQNRIIYKKISQKKTAIYPLSEGGTTTQDLPARQQGQQAMTEQQILDLAALGKQIQQHYGTPQDIEFCMVKDDFFIVQSRPITTLYPLPEIPEHPLRVLLSFGHVQMMPNAIKPLGRSVLRTAFPPQVFVEAGSRIYIDLTDFLLSKLVRIFFPKLLKLVDEAMSRSLDSVVKRPGIFAGNLHSNTPGTARKLAAPILKKAWKVLRTGDPRLAKPRIEALIEEKMQQTRQALSSVQGAERLQVVQRQLDGMIVDILQEIIPYVVPGILANKLLEKMLLRWMGNAAELHTLNKSLPGNVTTEMGLQLGDLADLLRTLPEVEEYLKTADDQTFYTGLAQVAGGITFRHAFEKFIDQYGMRCPGEIDLTNPRWREMPTQLRSAIFSHMQSVKPGEHRQRFAEGKKEADEAILRILSHVKDNPFKLKLTTRLIAVFRYLGGLREHHKYLMSLILDECKKAIMAEVDELVAMGILKNAQDAYFLRLDELIEMRQGECSGNAADLIAKRKEQHQWHQHLKPPRIMTSEGEIIIVPPDRKNIPEGTLIGSPVSAGTAEGIARIILRPENAVLREGEILVSPQTDPGWTPLFQSAKAIVTEVGGLMTHGAVVAREYGIPAVVGVDDATTLINDGDRIRVDGDQGFVEILNLLKKDMQSL</sequence>
<keyword evidence="2" id="KW-0067">ATP-binding</keyword>
<evidence type="ECO:0000313" key="5">
    <source>
        <dbReference type="EMBL" id="SFM35559.1"/>
    </source>
</evidence>
<dbReference type="GO" id="GO:0005524">
    <property type="term" value="F:ATP binding"/>
    <property type="evidence" value="ECO:0007669"/>
    <property type="project" value="UniProtKB-KW"/>
</dbReference>
<keyword evidence="6" id="KW-1185">Reference proteome</keyword>
<dbReference type="AlphaFoldDB" id="A0A1I4Q657"/>
<dbReference type="PANTHER" id="PTHR43615:SF1">
    <property type="entry name" value="PPDK_N DOMAIN-CONTAINING PROTEIN"/>
    <property type="match status" value="1"/>
</dbReference>
<dbReference type="Proteomes" id="UP000199520">
    <property type="component" value="Unassembled WGS sequence"/>
</dbReference>
<dbReference type="NCBIfam" id="NF004878">
    <property type="entry name" value="PRK06241.1-3"/>
    <property type="match status" value="1"/>
</dbReference>
<evidence type="ECO:0000256" key="1">
    <source>
        <dbReference type="ARBA" id="ARBA00022741"/>
    </source>
</evidence>
<evidence type="ECO:0000313" key="6">
    <source>
        <dbReference type="Proteomes" id="UP000199520"/>
    </source>
</evidence>
<feature type="domain" description="Pyruvate phosphate dikinase AMP/ATP-binding" evidence="4">
    <location>
        <begin position="17"/>
        <end position="314"/>
    </location>
</feature>
<dbReference type="Pfam" id="PF00391">
    <property type="entry name" value="PEP-utilizers"/>
    <property type="match status" value="1"/>
</dbReference>
<protein>
    <submittedName>
        <fullName evidence="5">Phosphoenolpyruvate synthase</fullName>
    </submittedName>
</protein>
<dbReference type="Gene3D" id="3.30.1490.20">
    <property type="entry name" value="ATP-grasp fold, A domain"/>
    <property type="match status" value="1"/>
</dbReference>